<evidence type="ECO:0000313" key="3">
    <source>
        <dbReference type="Proteomes" id="UP000178197"/>
    </source>
</evidence>
<organism evidence="2 3">
    <name type="scientific">Candidatus Yanofskybacteria bacterium RIFCSPHIGHO2_02_FULL_43_15c</name>
    <dbReference type="NCBI Taxonomy" id="1802679"/>
    <lineage>
        <taxon>Bacteria</taxon>
        <taxon>Candidatus Yanofskyibacteriota</taxon>
    </lineage>
</organism>
<accession>A0A1F8FJU3</accession>
<dbReference type="Proteomes" id="UP000178197">
    <property type="component" value="Unassembled WGS sequence"/>
</dbReference>
<name>A0A1F8FJU3_9BACT</name>
<reference evidence="2 3" key="1">
    <citation type="journal article" date="2016" name="Nat. Commun.">
        <title>Thousands of microbial genomes shed light on interconnected biogeochemical processes in an aquifer system.</title>
        <authorList>
            <person name="Anantharaman K."/>
            <person name="Brown C.T."/>
            <person name="Hug L.A."/>
            <person name="Sharon I."/>
            <person name="Castelle C.J."/>
            <person name="Probst A.J."/>
            <person name="Thomas B.C."/>
            <person name="Singh A."/>
            <person name="Wilkins M.J."/>
            <person name="Karaoz U."/>
            <person name="Brodie E.L."/>
            <person name="Williams K.H."/>
            <person name="Hubbard S.S."/>
            <person name="Banfield J.F."/>
        </authorList>
    </citation>
    <scope>NUCLEOTIDE SEQUENCE [LARGE SCALE GENOMIC DNA]</scope>
</reference>
<sequence length="274" mass="31948">MPIDAAIVFVPENADVDPNTGSRYKIEEGEPVPNTKQIEKVKAFIESVELKDLWPRVSKTLRDYQNVFWEIAQIQKSLKIIKSDYEQEKLTTKLSVLQNQMQETKKVISELLQKAQDFGIVDKRFYETLNNPIGQEFDSLYYLLSLCERENPFAGINDWEIDEKIASASLSFQLADSEKTVSSRQYWEQYFQRVGKQPSKIVFYDQTTPNEALDVFKQHAGISDSQHKEIDLKNMFSENIFSSNKGVHDAMQREREIFAQYTEELLDEFYPEPE</sequence>
<evidence type="ECO:0000313" key="2">
    <source>
        <dbReference type="EMBL" id="OGN13325.1"/>
    </source>
</evidence>
<keyword evidence="1" id="KW-0175">Coiled coil</keyword>
<feature type="coiled-coil region" evidence="1">
    <location>
        <begin position="87"/>
        <end position="114"/>
    </location>
</feature>
<evidence type="ECO:0000256" key="1">
    <source>
        <dbReference type="SAM" id="Coils"/>
    </source>
</evidence>
<proteinExistence type="predicted"/>
<comment type="caution">
    <text evidence="2">The sequence shown here is derived from an EMBL/GenBank/DDBJ whole genome shotgun (WGS) entry which is preliminary data.</text>
</comment>
<protein>
    <submittedName>
        <fullName evidence="2">Uncharacterized protein</fullName>
    </submittedName>
</protein>
<gene>
    <name evidence="2" type="ORF">A3C71_01560</name>
</gene>
<dbReference type="AlphaFoldDB" id="A0A1F8FJU3"/>
<dbReference type="EMBL" id="MGJT01000009">
    <property type="protein sequence ID" value="OGN13325.1"/>
    <property type="molecule type" value="Genomic_DNA"/>
</dbReference>